<organism evidence="1">
    <name type="scientific">Capitella teleta</name>
    <name type="common">Polychaete worm</name>
    <dbReference type="NCBI Taxonomy" id="283909"/>
    <lineage>
        <taxon>Eukaryota</taxon>
        <taxon>Metazoa</taxon>
        <taxon>Spiralia</taxon>
        <taxon>Lophotrochozoa</taxon>
        <taxon>Annelida</taxon>
        <taxon>Polychaeta</taxon>
        <taxon>Sedentaria</taxon>
        <taxon>Scolecida</taxon>
        <taxon>Capitellidae</taxon>
        <taxon>Capitella</taxon>
    </lineage>
</organism>
<keyword evidence="3" id="KW-1185">Reference proteome</keyword>
<reference evidence="3" key="1">
    <citation type="submission" date="2012-12" db="EMBL/GenBank/DDBJ databases">
        <authorList>
            <person name="Hellsten U."/>
            <person name="Grimwood J."/>
            <person name="Chapman J.A."/>
            <person name="Shapiro H."/>
            <person name="Aerts A."/>
            <person name="Otillar R.P."/>
            <person name="Terry A.Y."/>
            <person name="Boore J.L."/>
            <person name="Simakov O."/>
            <person name="Marletaz F."/>
            <person name="Cho S.-J."/>
            <person name="Edsinger-Gonzales E."/>
            <person name="Havlak P."/>
            <person name="Kuo D.-H."/>
            <person name="Larsson T."/>
            <person name="Lv J."/>
            <person name="Arendt D."/>
            <person name="Savage R."/>
            <person name="Osoegawa K."/>
            <person name="de Jong P."/>
            <person name="Lindberg D.R."/>
            <person name="Seaver E.C."/>
            <person name="Weisblat D.A."/>
            <person name="Putnam N.H."/>
            <person name="Grigoriev I.V."/>
            <person name="Rokhsar D.S."/>
        </authorList>
    </citation>
    <scope>NUCLEOTIDE SEQUENCE</scope>
    <source>
        <strain evidence="3">I ESC-2004</strain>
    </source>
</reference>
<dbReference type="EMBL" id="KB309861">
    <property type="protein sequence ID" value="ELT93129.1"/>
    <property type="molecule type" value="Genomic_DNA"/>
</dbReference>
<dbReference type="EnsemblMetazoa" id="CapteT195781">
    <property type="protein sequence ID" value="CapteP195781"/>
    <property type="gene ID" value="CapteG195781"/>
</dbReference>
<dbReference type="Proteomes" id="UP000014760">
    <property type="component" value="Unassembled WGS sequence"/>
</dbReference>
<dbReference type="HOGENOM" id="CLU_960579_0_0_1"/>
<reference evidence="2" key="3">
    <citation type="submission" date="2015-06" db="UniProtKB">
        <authorList>
            <consortium name="EnsemblMetazoa"/>
        </authorList>
    </citation>
    <scope>IDENTIFICATION</scope>
</reference>
<protein>
    <submittedName>
        <fullName evidence="1 2">Uncharacterized protein</fullName>
    </submittedName>
</protein>
<dbReference type="AlphaFoldDB" id="R7THD4"/>
<accession>R7THD4</accession>
<name>R7THD4_CAPTE</name>
<evidence type="ECO:0000313" key="1">
    <source>
        <dbReference type="EMBL" id="ELT93129.1"/>
    </source>
</evidence>
<evidence type="ECO:0000313" key="2">
    <source>
        <dbReference type="EnsemblMetazoa" id="CapteP195781"/>
    </source>
</evidence>
<reference evidence="1 3" key="2">
    <citation type="journal article" date="2013" name="Nature">
        <title>Insights into bilaterian evolution from three spiralian genomes.</title>
        <authorList>
            <person name="Simakov O."/>
            <person name="Marletaz F."/>
            <person name="Cho S.J."/>
            <person name="Edsinger-Gonzales E."/>
            <person name="Havlak P."/>
            <person name="Hellsten U."/>
            <person name="Kuo D.H."/>
            <person name="Larsson T."/>
            <person name="Lv J."/>
            <person name="Arendt D."/>
            <person name="Savage R."/>
            <person name="Osoegawa K."/>
            <person name="de Jong P."/>
            <person name="Grimwood J."/>
            <person name="Chapman J.A."/>
            <person name="Shapiro H."/>
            <person name="Aerts A."/>
            <person name="Otillar R.P."/>
            <person name="Terry A.Y."/>
            <person name="Boore J.L."/>
            <person name="Grigoriev I.V."/>
            <person name="Lindberg D.R."/>
            <person name="Seaver E.C."/>
            <person name="Weisblat D.A."/>
            <person name="Putnam N.H."/>
            <person name="Rokhsar D.S."/>
        </authorList>
    </citation>
    <scope>NUCLEOTIDE SEQUENCE</scope>
    <source>
        <strain evidence="1 3">I ESC-2004</strain>
    </source>
</reference>
<dbReference type="EMBL" id="AMQN01012953">
    <property type="status" value="NOT_ANNOTATED_CDS"/>
    <property type="molecule type" value="Genomic_DNA"/>
</dbReference>
<dbReference type="OrthoDB" id="7476844at2759"/>
<sequence length="290" mass="33251">MARYLTLSPTICSVLMGSSLIQRHEQSEIKDTRGEARKQLRDAVKDLRVVVGTEKGTVLKGCRPTKQLFVNRLERCSTDTVKKYMISKGVTPRDVHCTSKESWLNASFRLTVVATDMDRVFDAHFWPVGVRCREWLPNASNKRRASVSTCDDPQDDPLRRITLEWKTPKIMITPLMTPPLMTPSLMTPPLMTPLMMWTTITAMDSCTRLRLITWNFRGHRMDRMEYIHTLMCRCDVLFIQEHWFLDADICKISEHVDNVEVIGVSGMDDSRLISVPAMMLIGVYSPVQAQ</sequence>
<gene>
    <name evidence="1" type="ORF">CAPTEDRAFT_195781</name>
</gene>
<dbReference type="EMBL" id="AMQN01012952">
    <property type="status" value="NOT_ANNOTATED_CDS"/>
    <property type="molecule type" value="Genomic_DNA"/>
</dbReference>
<proteinExistence type="predicted"/>
<evidence type="ECO:0000313" key="3">
    <source>
        <dbReference type="Proteomes" id="UP000014760"/>
    </source>
</evidence>